<dbReference type="InterPro" id="IPR027417">
    <property type="entry name" value="P-loop_NTPase"/>
</dbReference>
<feature type="transmembrane region" description="Helical" evidence="1">
    <location>
        <begin position="208"/>
        <end position="230"/>
    </location>
</feature>
<keyword evidence="1" id="KW-0472">Membrane</keyword>
<dbReference type="Gene3D" id="3.40.50.300">
    <property type="entry name" value="P-loop containing nucleotide triphosphate hydrolases"/>
    <property type="match status" value="1"/>
</dbReference>
<organism evidence="2">
    <name type="scientific">Apis mellifera</name>
    <name type="common">Honeybee</name>
    <dbReference type="NCBI Taxonomy" id="7460"/>
    <lineage>
        <taxon>Eukaryota</taxon>
        <taxon>Metazoa</taxon>
        <taxon>Ecdysozoa</taxon>
        <taxon>Arthropoda</taxon>
        <taxon>Hexapoda</taxon>
        <taxon>Insecta</taxon>
        <taxon>Pterygota</taxon>
        <taxon>Neoptera</taxon>
        <taxon>Endopterygota</taxon>
        <taxon>Hymenoptera</taxon>
        <taxon>Apocrita</taxon>
        <taxon>Aculeata</taxon>
        <taxon>Apoidea</taxon>
        <taxon>Anthophila</taxon>
        <taxon>Apidae</taxon>
        <taxon>Apis</taxon>
    </lineage>
</organism>
<reference evidence="2" key="1">
    <citation type="submission" date="2021-01" db="UniProtKB">
        <authorList>
            <consortium name="EnsemblMetazoa"/>
        </authorList>
    </citation>
    <scope>IDENTIFICATION</scope>
    <source>
        <strain evidence="2">DH4</strain>
    </source>
</reference>
<protein>
    <submittedName>
        <fullName evidence="4">Uncharacterized protein LOC100578424</fullName>
    </submittedName>
</protein>
<dbReference type="EnsemblMetazoa" id="XM_006568555">
    <property type="protein sequence ID" value="XP_006568618"/>
    <property type="gene ID" value="LOC100578424"/>
</dbReference>
<keyword evidence="1" id="KW-0812">Transmembrane</keyword>
<keyword evidence="3" id="KW-1185">Reference proteome</keyword>
<accession>A0A7M7H1P9</accession>
<dbReference type="RefSeq" id="XP_006568618.2">
    <property type="nucleotide sequence ID" value="XM_006568555.3"/>
</dbReference>
<dbReference type="KEGG" id="ame:100578424"/>
<sequence>MEKHFAALKLFDSDSDKILKEALNYSETSSSHRICLNQIYRSKSQSNLVRQYSYEQIFNENITSKQIKLPEFTQTGNKAINYQTTEFYYSPNKSLNRQFSKSSNILQAPKFVLNKTSNEISSSANNINESNSLLYCPIKNTTTNVTDTKKEVEELSSVKLNNCEEVHTISEVKDVTKIIDEKTYQNIKKKFRPLVMKNKIAQKKKTNMCYYSCLTLGILPVIAIIFALLLDLNVPTFCDRAMIFSNASQELQKKIHGQENAISQIIKHLNQDFFYLKVLCLIGGTGVGKSYTVDTIAKHFPFRKAIHTYDALLDYSMDINILNSLPSYQLFIMENLKIKDLDVFSNILDALSQKRDKCITIIAIFNVEEINDNLERKIDLIQSRNKIQEILIRKKIDSLIVPYQPLSEETLQICIIEAATASDLTLTLDQINEIKKSLLQFGSGCKGAYAKVQIIDKH</sequence>
<evidence type="ECO:0000313" key="4">
    <source>
        <dbReference type="RefSeq" id="XP_006568618.2"/>
    </source>
</evidence>
<dbReference type="GeneID" id="100578424"/>
<reference evidence="4" key="2">
    <citation type="submission" date="2025-04" db="UniProtKB">
        <authorList>
            <consortium name="RefSeq"/>
        </authorList>
    </citation>
    <scope>IDENTIFICATION</scope>
    <source>
        <strain evidence="4">DH4</strain>
        <tissue evidence="4">Whole body</tissue>
    </source>
</reference>
<dbReference type="AlphaFoldDB" id="A0A7M7H1P9"/>
<keyword evidence="1" id="KW-1133">Transmembrane helix</keyword>
<dbReference type="SUPFAM" id="SSF52540">
    <property type="entry name" value="P-loop containing nucleoside triphosphate hydrolases"/>
    <property type="match status" value="1"/>
</dbReference>
<proteinExistence type="predicted"/>
<name>A0A7M7H1P9_APIME</name>
<evidence type="ECO:0000313" key="3">
    <source>
        <dbReference type="Proteomes" id="UP000005203"/>
    </source>
</evidence>
<reference evidence="3" key="3">
    <citation type="submission" date="2025-05" db="UniProtKB">
        <authorList>
            <consortium name="RefSeq"/>
        </authorList>
    </citation>
    <scope>NUCLEOTIDE SEQUENCE [LARGE SCALE GENOMIC DNA]</scope>
    <source>
        <strain evidence="3">DH4</strain>
    </source>
</reference>
<dbReference type="Proteomes" id="UP000005203">
    <property type="component" value="Linkage group LG1"/>
</dbReference>
<evidence type="ECO:0000313" key="2">
    <source>
        <dbReference type="EnsemblMetazoa" id="XP_006568618"/>
    </source>
</evidence>
<dbReference type="OrthoDB" id="8191652at2759"/>
<evidence type="ECO:0000256" key="1">
    <source>
        <dbReference type="SAM" id="Phobius"/>
    </source>
</evidence>
<gene>
    <name evidence="4" type="primary">LOC100578424</name>
</gene>
<accession>A0A8B6Z5M0</accession>